<name>A0A4Y5JUN3_9CAUD</name>
<sequence length="99" mass="11889">MTSMDIILILSNEVIRIQGCFYDIETLQIRFFNKYDSIYFCNKMGGFVNYKTFPNELLSIIHLQQNTHRLITQIKCIFFDNVDFISIHWETLFDTDEYV</sequence>
<accession>A0A4Y5JUN3</accession>
<dbReference type="Proteomes" id="UP000316733">
    <property type="component" value="Segment"/>
</dbReference>
<dbReference type="EMBL" id="MK797984">
    <property type="protein sequence ID" value="QCG75891.1"/>
    <property type="molecule type" value="Genomic_DNA"/>
</dbReference>
<protein>
    <submittedName>
        <fullName evidence="1">Uncharacterized protein</fullName>
    </submittedName>
</protein>
<proteinExistence type="predicted"/>
<reference evidence="2" key="1">
    <citation type="journal article" date="2020" name="bioRxiv">
        <title>Integrative omics analysis of Pseudomonas aeruginosa virus PA5oct highlights the molecular complexity of jumbo phages.</title>
        <authorList>
            <person name="Lood C."/>
            <person name="Danis-Wlodarczyk K."/>
            <person name="Blasdel B.G."/>
            <person name="Jang H.B."/>
            <person name="Vandenheuvel D."/>
            <person name="Briers Y."/>
            <person name="Noben J.-P."/>
            <person name="van Noort V."/>
            <person name="Drulis-Kawa Z."/>
            <person name="Lavigne R."/>
        </authorList>
    </citation>
    <scope>NUCLEOTIDE SEQUENCE [LARGE SCALE GENOMIC DNA]</scope>
</reference>
<evidence type="ECO:0000313" key="1">
    <source>
        <dbReference type="EMBL" id="QCG75891.1"/>
    </source>
</evidence>
<organism evidence="1 2">
    <name type="scientific">Pseudomonas phage vB_PaeM_PA5oct</name>
    <dbReference type="NCBI Taxonomy" id="2163605"/>
    <lineage>
        <taxon>Viruses</taxon>
        <taxon>Duplodnaviria</taxon>
        <taxon>Heunggongvirae</taxon>
        <taxon>Uroviricota</taxon>
        <taxon>Caudoviricetes</taxon>
        <taxon>Arenbergviridae</taxon>
        <taxon>Wroclawvirus</taxon>
        <taxon>Wroclawvirus PA5oct</taxon>
    </lineage>
</organism>
<evidence type="ECO:0000313" key="2">
    <source>
        <dbReference type="Proteomes" id="UP000316733"/>
    </source>
</evidence>
<gene>
    <name evidence="1" type="ORF">EST35_0007</name>
</gene>
<keyword evidence="2" id="KW-1185">Reference proteome</keyword>